<dbReference type="OrthoDB" id="5275938at2759"/>
<accession>A0A9P4X1L8</accession>
<organism evidence="1 2">
    <name type="scientific">Didymella heteroderae</name>
    <dbReference type="NCBI Taxonomy" id="1769908"/>
    <lineage>
        <taxon>Eukaryota</taxon>
        <taxon>Fungi</taxon>
        <taxon>Dikarya</taxon>
        <taxon>Ascomycota</taxon>
        <taxon>Pezizomycotina</taxon>
        <taxon>Dothideomycetes</taxon>
        <taxon>Pleosporomycetidae</taxon>
        <taxon>Pleosporales</taxon>
        <taxon>Pleosporineae</taxon>
        <taxon>Didymellaceae</taxon>
        <taxon>Didymella</taxon>
    </lineage>
</organism>
<evidence type="ECO:0000313" key="1">
    <source>
        <dbReference type="EMBL" id="KAF3048100.1"/>
    </source>
</evidence>
<keyword evidence="2" id="KW-1185">Reference proteome</keyword>
<dbReference type="InterPro" id="IPR011333">
    <property type="entry name" value="SKP1/BTB/POZ_sf"/>
</dbReference>
<reference evidence="1" key="1">
    <citation type="submission" date="2019-04" db="EMBL/GenBank/DDBJ databases">
        <title>Sequencing of skin fungus with MAO and IRED activity.</title>
        <authorList>
            <person name="Marsaioli A.J."/>
            <person name="Bonatto J.M.C."/>
            <person name="Reis Junior O."/>
        </authorList>
    </citation>
    <scope>NUCLEOTIDE SEQUENCE</scope>
    <source>
        <strain evidence="1">28M1</strain>
    </source>
</reference>
<sequence>MSMEDLRALPVLTDKYNLIEVVRVMLELKKWLDPYKQEWKKTGFSSMHLAEFAEMHRVFGNQDDYKYVFNRFAVEVEADDEGFLTKGSDGEWSKLSSGLPERIVVEIKETRRLILSEWVDCIDAAVNMALGGITDPANNPFYWKGLKDIGSDLKSYGPCDKTYGYGKGAHYSKCSFEACFGDFGFIDKAKKILKEALHRDFWCQLQNAEYLQAVAKYVVTMTNASSSAASIKRKRTDPNLKTIILDSNYDLVLIVGTPTHPDGQKAFCVNKGSMRDVSDIWTKMLTGDWAESKKSETEFPDDSWRPFEIVLKIAHMKVKDLPTTLSFECLQDLATLTDKYNLTSAVRMGLELKNWLHMYQDEWTKWPSPQTTQHFPSMASVFKYDADLVFLTSKLAVETWVVDGHYLFYENFAAKAALPSSERKLDLETISIEHYDLTLIFGTPEYEDGHKAFRVSRSTVRLVSDVWSEMLVGRWADASQAEIRLPDDSCKAGEIVMRIAHWQISLLPSTVPFVDFRELVMLTDKYNIGQAVRLAVASKKWLAPHKAAWRAWFHCTELQDFALMALVFGDESGFEFIAQRLAVEIECKTDDGTDTWWNGKEGSKVELESSLPDRILQRFLSIA</sequence>
<evidence type="ECO:0000313" key="2">
    <source>
        <dbReference type="Proteomes" id="UP000758155"/>
    </source>
</evidence>
<dbReference type="Proteomes" id="UP000758155">
    <property type="component" value="Unassembled WGS sequence"/>
</dbReference>
<dbReference type="SUPFAM" id="SSF54695">
    <property type="entry name" value="POZ domain"/>
    <property type="match status" value="1"/>
</dbReference>
<dbReference type="AlphaFoldDB" id="A0A9P4X1L8"/>
<dbReference type="EMBL" id="SWKV01000001">
    <property type="protein sequence ID" value="KAF3048100.1"/>
    <property type="molecule type" value="Genomic_DNA"/>
</dbReference>
<comment type="caution">
    <text evidence="1">The sequence shown here is derived from an EMBL/GenBank/DDBJ whole genome shotgun (WGS) entry which is preliminary data.</text>
</comment>
<name>A0A9P4X1L8_9PLEO</name>
<protein>
    <submittedName>
        <fullName evidence="1">Uncharacterized protein</fullName>
    </submittedName>
</protein>
<dbReference type="Gene3D" id="3.30.710.10">
    <property type="entry name" value="Potassium Channel Kv1.1, Chain A"/>
    <property type="match status" value="2"/>
</dbReference>
<proteinExistence type="predicted"/>
<gene>
    <name evidence="1" type="ORF">E8E12_010317</name>
</gene>